<dbReference type="EMBL" id="DS028119">
    <property type="protein sequence ID" value="EEY61104.1"/>
    <property type="molecule type" value="Genomic_DNA"/>
</dbReference>
<dbReference type="Proteomes" id="UP000006643">
    <property type="component" value="Unassembled WGS sequence"/>
</dbReference>
<dbReference type="AlphaFoldDB" id="D0MVA8"/>
<dbReference type="OrthoDB" id="111500at2759"/>
<keyword evidence="3" id="KW-1185">Reference proteome</keyword>
<evidence type="ECO:0000256" key="1">
    <source>
        <dbReference type="SAM" id="MobiDB-lite"/>
    </source>
</evidence>
<sequence>MSSSPAVKYARYKRATAFFLDWLLRARGGGRHAGQRVQLEALNDVVKEIAADPSTLTPKLLQQLPKALAACQYAITLRDSPKNFQQKILDLHNSIMMEMNRSLGESGASGNYLMKYVPGTFLLELLSVERILFFDDVYVQEVFSPFRAAAYFMAVAGRPIAGESGQQRVNRALEESVIKVIMPLLDALLPDGRIDKTAIPRKAVSDEVLAKEMCKRVANVIKTRFTVPSGICEQKGPNHDNIDQVFADLMKLLMESDGPLSATEMAYVKSEIKENYDLLGIVAPTTESAYDEFCTLLHLAAVGPAHDMELVEWMIQLGAFIVQPLHCRMELHMDNGKFPTRLTGSKSTFAPPMTKALRICDISIYQRERVKSLHPPNITTTTRWMIKRNVEHSSEPKKRNTAVFKRKERRKHQHERRFWT</sequence>
<dbReference type="HOGENOM" id="CLU_654655_0_0_1"/>
<reference evidence="3" key="1">
    <citation type="journal article" date="2009" name="Nature">
        <title>Genome sequence and analysis of the Irish potato famine pathogen Phytophthora infestans.</title>
        <authorList>
            <consortium name="The Broad Institute Genome Sequencing Platform"/>
            <person name="Haas B.J."/>
            <person name="Kamoun S."/>
            <person name="Zody M.C."/>
            <person name="Jiang R.H."/>
            <person name="Handsaker R.E."/>
            <person name="Cano L.M."/>
            <person name="Grabherr M."/>
            <person name="Kodira C.D."/>
            <person name="Raffaele S."/>
            <person name="Torto-Alalibo T."/>
            <person name="Bozkurt T.O."/>
            <person name="Ah-Fong A.M."/>
            <person name="Alvarado L."/>
            <person name="Anderson V.L."/>
            <person name="Armstrong M.R."/>
            <person name="Avrova A."/>
            <person name="Baxter L."/>
            <person name="Beynon J."/>
            <person name="Boevink P.C."/>
            <person name="Bollmann S.R."/>
            <person name="Bos J.I."/>
            <person name="Bulone V."/>
            <person name="Cai G."/>
            <person name="Cakir C."/>
            <person name="Carrington J.C."/>
            <person name="Chawner M."/>
            <person name="Conti L."/>
            <person name="Costanzo S."/>
            <person name="Ewan R."/>
            <person name="Fahlgren N."/>
            <person name="Fischbach M.A."/>
            <person name="Fugelstad J."/>
            <person name="Gilroy E.M."/>
            <person name="Gnerre S."/>
            <person name="Green P.J."/>
            <person name="Grenville-Briggs L.J."/>
            <person name="Griffith J."/>
            <person name="Grunwald N.J."/>
            <person name="Horn K."/>
            <person name="Horner N.R."/>
            <person name="Hu C.H."/>
            <person name="Huitema E."/>
            <person name="Jeong D.H."/>
            <person name="Jones A.M."/>
            <person name="Jones J.D."/>
            <person name="Jones R.W."/>
            <person name="Karlsson E.K."/>
            <person name="Kunjeti S.G."/>
            <person name="Lamour K."/>
            <person name="Liu Z."/>
            <person name="Ma L."/>
            <person name="Maclean D."/>
            <person name="Chibucos M.C."/>
            <person name="McDonald H."/>
            <person name="McWalters J."/>
            <person name="Meijer H.J."/>
            <person name="Morgan W."/>
            <person name="Morris P.F."/>
            <person name="Munro C.A."/>
            <person name="O'Neill K."/>
            <person name="Ospina-Giraldo M."/>
            <person name="Pinzon A."/>
            <person name="Pritchard L."/>
            <person name="Ramsahoye B."/>
            <person name="Ren Q."/>
            <person name="Restrepo S."/>
            <person name="Roy S."/>
            <person name="Sadanandom A."/>
            <person name="Savidor A."/>
            <person name="Schornack S."/>
            <person name="Schwartz D.C."/>
            <person name="Schumann U.D."/>
            <person name="Schwessinger B."/>
            <person name="Seyer L."/>
            <person name="Sharpe T."/>
            <person name="Silvar C."/>
            <person name="Song J."/>
            <person name="Studholme D.J."/>
            <person name="Sykes S."/>
            <person name="Thines M."/>
            <person name="van de Vondervoort P.J."/>
            <person name="Phuntumart V."/>
            <person name="Wawra S."/>
            <person name="Weide R."/>
            <person name="Win J."/>
            <person name="Young C."/>
            <person name="Zhou S."/>
            <person name="Fry W."/>
            <person name="Meyers B.C."/>
            <person name="van West P."/>
            <person name="Ristaino J."/>
            <person name="Govers F."/>
            <person name="Birch P.R."/>
            <person name="Whisson S.C."/>
            <person name="Judelson H.S."/>
            <person name="Nusbaum C."/>
        </authorList>
    </citation>
    <scope>NUCLEOTIDE SEQUENCE [LARGE SCALE GENOMIC DNA]</scope>
    <source>
        <strain evidence="3">T30-4</strain>
    </source>
</reference>
<organism evidence="2 3">
    <name type="scientific">Phytophthora infestans (strain T30-4)</name>
    <name type="common">Potato late blight agent</name>
    <dbReference type="NCBI Taxonomy" id="403677"/>
    <lineage>
        <taxon>Eukaryota</taxon>
        <taxon>Sar</taxon>
        <taxon>Stramenopiles</taxon>
        <taxon>Oomycota</taxon>
        <taxon>Peronosporomycetes</taxon>
        <taxon>Peronosporales</taxon>
        <taxon>Peronosporaceae</taxon>
        <taxon>Phytophthora</taxon>
    </lineage>
</organism>
<accession>D0MVA8</accession>
<dbReference type="VEuPathDB" id="FungiDB:PITG_01350"/>
<gene>
    <name evidence="2" type="ORF">PITG_01350</name>
</gene>
<dbReference type="KEGG" id="pif:PITG_01350"/>
<protein>
    <submittedName>
        <fullName evidence="2">Uncharacterized protein</fullName>
    </submittedName>
</protein>
<feature type="compositionally biased region" description="Basic residues" evidence="1">
    <location>
        <begin position="404"/>
        <end position="420"/>
    </location>
</feature>
<name>D0MVA8_PHYIT</name>
<dbReference type="InParanoid" id="D0MVA8"/>
<evidence type="ECO:0000313" key="2">
    <source>
        <dbReference type="EMBL" id="EEY61104.1"/>
    </source>
</evidence>
<evidence type="ECO:0000313" key="3">
    <source>
        <dbReference type="Proteomes" id="UP000006643"/>
    </source>
</evidence>
<dbReference type="RefSeq" id="XP_002908021.1">
    <property type="nucleotide sequence ID" value="XM_002907975.1"/>
</dbReference>
<dbReference type="GeneID" id="9479216"/>
<proteinExistence type="predicted"/>
<dbReference type="eggNOG" id="ENOG502SA38">
    <property type="taxonomic scope" value="Eukaryota"/>
</dbReference>
<feature type="region of interest" description="Disordered" evidence="1">
    <location>
        <begin position="390"/>
        <end position="420"/>
    </location>
</feature>